<dbReference type="SUPFAM" id="SSF64518">
    <property type="entry name" value="Phase 1 flagellin"/>
    <property type="match status" value="1"/>
</dbReference>
<keyword evidence="6" id="KW-0966">Cell projection</keyword>
<dbReference type="PANTHER" id="PTHR42792:SF2">
    <property type="entry name" value="FLAGELLIN"/>
    <property type="match status" value="1"/>
</dbReference>
<keyword evidence="6" id="KW-0282">Flagellum</keyword>
<accession>A0A2N1J2Q4</accession>
<keyword evidence="3" id="KW-0964">Secreted</keyword>
<evidence type="ECO:0000259" key="5">
    <source>
        <dbReference type="Pfam" id="PF00700"/>
    </source>
</evidence>
<dbReference type="OrthoDB" id="9796789at2"/>
<feature type="domain" description="Flagellin C-terminal" evidence="5">
    <location>
        <begin position="190"/>
        <end position="274"/>
    </location>
</feature>
<dbReference type="InterPro" id="IPR001029">
    <property type="entry name" value="Flagellin_N"/>
</dbReference>
<dbReference type="PRINTS" id="PR00207">
    <property type="entry name" value="FLAGELLIN"/>
</dbReference>
<dbReference type="AlphaFoldDB" id="A0A2N1J2Q4"/>
<dbReference type="PANTHER" id="PTHR42792">
    <property type="entry name" value="FLAGELLIN"/>
    <property type="match status" value="1"/>
</dbReference>
<dbReference type="GO" id="GO:0005198">
    <property type="term" value="F:structural molecule activity"/>
    <property type="evidence" value="ECO:0007669"/>
    <property type="project" value="UniProtKB-UniRule"/>
</dbReference>
<evidence type="ECO:0000259" key="4">
    <source>
        <dbReference type="Pfam" id="PF00669"/>
    </source>
</evidence>
<comment type="similarity">
    <text evidence="1 3">Belongs to the bacterial flagellin family.</text>
</comment>
<dbReference type="InterPro" id="IPR001492">
    <property type="entry name" value="Flagellin"/>
</dbReference>
<dbReference type="Proteomes" id="UP000233248">
    <property type="component" value="Unassembled WGS sequence"/>
</dbReference>
<evidence type="ECO:0000256" key="3">
    <source>
        <dbReference type="RuleBase" id="RU362073"/>
    </source>
</evidence>
<sequence>MEINNNIPQYQSPYVDQNRSLERIATGLELNKASDNASALSIADNLRTEANGYTQALENTNSAIASVQIADSAISEQSKILDNIKEKLLQASTDTTSQEGREALLQDIQNSLKGFDAIASSTNYNSESLLQASSTNQDATTSQAYQIGTESSNTIDSTSIQSNSVGVGLNDLLTEDGTTFTSQDAREYLSKVDDAIGTLNNYRADLGTTQNQLASTGKNIISQEIQTRAAQAELTAANIAQEVTNFDKSNVLSQVGAYTQSQFNITQQSVLRLLT</sequence>
<comment type="subcellular location">
    <subcellularLocation>
        <location evidence="3">Secreted</location>
    </subcellularLocation>
    <subcellularLocation>
        <location evidence="3">Bacterial flagellum</location>
    </subcellularLocation>
</comment>
<evidence type="ECO:0000313" key="6">
    <source>
        <dbReference type="EMBL" id="PKI80752.1"/>
    </source>
</evidence>
<evidence type="ECO:0000256" key="1">
    <source>
        <dbReference type="ARBA" id="ARBA00005709"/>
    </source>
</evidence>
<dbReference type="GO" id="GO:0009288">
    <property type="term" value="C:bacterial-type flagellum"/>
    <property type="evidence" value="ECO:0007669"/>
    <property type="project" value="UniProtKB-SubCell"/>
</dbReference>
<reference evidence="6 7" key="1">
    <citation type="submission" date="2017-09" db="EMBL/GenBank/DDBJ databases">
        <title>Genomics of the genus Arcobacter.</title>
        <authorList>
            <person name="Perez-Cataluna A."/>
            <person name="Figueras M.J."/>
            <person name="Salas-Masso N."/>
        </authorList>
    </citation>
    <scope>NUCLEOTIDE SEQUENCE [LARGE SCALE GENOMIC DNA]</scope>
    <source>
        <strain evidence="6 7">DSM 18005</strain>
    </source>
</reference>
<comment type="caution">
    <text evidence="6">The sequence shown here is derived from an EMBL/GenBank/DDBJ whole genome shotgun (WGS) entry which is preliminary data.</text>
</comment>
<organism evidence="6 7">
    <name type="scientific">Malaciobacter halophilus</name>
    <dbReference type="NCBI Taxonomy" id="197482"/>
    <lineage>
        <taxon>Bacteria</taxon>
        <taxon>Pseudomonadati</taxon>
        <taxon>Campylobacterota</taxon>
        <taxon>Epsilonproteobacteria</taxon>
        <taxon>Campylobacterales</taxon>
        <taxon>Arcobacteraceae</taxon>
        <taxon>Malaciobacter</taxon>
    </lineage>
</organism>
<dbReference type="KEGG" id="ahs:AHALO_1559"/>
<keyword evidence="6" id="KW-0969">Cilium</keyword>
<dbReference type="EMBL" id="NXIF01000027">
    <property type="protein sequence ID" value="PKI80752.1"/>
    <property type="molecule type" value="Genomic_DNA"/>
</dbReference>
<dbReference type="Pfam" id="PF00669">
    <property type="entry name" value="Flagellin_N"/>
    <property type="match status" value="1"/>
</dbReference>
<gene>
    <name evidence="6" type="ORF">CP960_07040</name>
</gene>
<dbReference type="GO" id="GO:0005576">
    <property type="term" value="C:extracellular region"/>
    <property type="evidence" value="ECO:0007669"/>
    <property type="project" value="UniProtKB-SubCell"/>
</dbReference>
<dbReference type="Gene3D" id="1.20.1330.10">
    <property type="entry name" value="f41 fragment of flagellin, N-terminal domain"/>
    <property type="match status" value="1"/>
</dbReference>
<name>A0A2N1J2Q4_9BACT</name>
<dbReference type="RefSeq" id="WP_101184712.1">
    <property type="nucleotide sequence ID" value="NZ_CP031218.1"/>
</dbReference>
<comment type="function">
    <text evidence="3">Flagellin is the subunit protein which polymerizes to form the filaments of bacterial flagella.</text>
</comment>
<feature type="domain" description="Flagellin N-terminal" evidence="4">
    <location>
        <begin position="18"/>
        <end position="135"/>
    </location>
</feature>
<keyword evidence="2 3" id="KW-0975">Bacterial flagellum</keyword>
<dbReference type="InterPro" id="IPR046358">
    <property type="entry name" value="Flagellin_C"/>
</dbReference>
<protein>
    <recommendedName>
        <fullName evidence="3">Flagellin</fullName>
    </recommendedName>
</protein>
<proteinExistence type="inferred from homology"/>
<dbReference type="Pfam" id="PF00700">
    <property type="entry name" value="Flagellin_C"/>
    <property type="match status" value="1"/>
</dbReference>
<evidence type="ECO:0000313" key="7">
    <source>
        <dbReference type="Proteomes" id="UP000233248"/>
    </source>
</evidence>
<evidence type="ECO:0000256" key="2">
    <source>
        <dbReference type="ARBA" id="ARBA00023143"/>
    </source>
</evidence>
<keyword evidence="7" id="KW-1185">Reference proteome</keyword>